<keyword evidence="8" id="KW-0297">G-protein coupled receptor</keyword>
<dbReference type="GO" id="GO:0030194">
    <property type="term" value="P:positive regulation of blood coagulation"/>
    <property type="evidence" value="ECO:0007669"/>
    <property type="project" value="TreeGrafter"/>
</dbReference>
<keyword evidence="7 18" id="KW-1133">Transmembrane helix</keyword>
<dbReference type="PRINTS" id="PR00237">
    <property type="entry name" value="GPCRRHODOPSN"/>
</dbReference>
<feature type="transmembrane region" description="Helical" evidence="18">
    <location>
        <begin position="247"/>
        <end position="273"/>
    </location>
</feature>
<reference evidence="22" key="1">
    <citation type="submission" date="2025-08" db="UniProtKB">
        <authorList>
            <consortium name="RefSeq"/>
        </authorList>
    </citation>
    <scope>IDENTIFICATION</scope>
</reference>
<dbReference type="GO" id="GO:0005886">
    <property type="term" value="C:plasma membrane"/>
    <property type="evidence" value="ECO:0007669"/>
    <property type="project" value="UniProtKB-SubCell"/>
</dbReference>
<feature type="transmembrane region" description="Helical" evidence="18">
    <location>
        <begin position="201"/>
        <end position="221"/>
    </location>
</feature>
<evidence type="ECO:0000313" key="22">
    <source>
        <dbReference type="RefSeq" id="XP_030625434.1"/>
    </source>
</evidence>
<evidence type="ECO:0000256" key="10">
    <source>
        <dbReference type="ARBA" id="ARBA00023136"/>
    </source>
</evidence>
<evidence type="ECO:0000256" key="2">
    <source>
        <dbReference type="ARBA" id="ARBA00019705"/>
    </source>
</evidence>
<evidence type="ECO:0000256" key="15">
    <source>
        <dbReference type="ARBA" id="ARBA00031780"/>
    </source>
</evidence>
<dbReference type="AlphaFoldDB" id="A0A6J2UZM2"/>
<dbReference type="InterPro" id="IPR000276">
    <property type="entry name" value="GPCR_Rhodpsn"/>
</dbReference>
<dbReference type="Proteomes" id="UP000504632">
    <property type="component" value="Chromosome 3"/>
</dbReference>
<dbReference type="PANTHER" id="PTHR24232:SF20">
    <property type="entry name" value="PROTEINASE-ACTIVATED RECEPTOR 1"/>
    <property type="match status" value="1"/>
</dbReference>
<feature type="compositionally biased region" description="Polar residues" evidence="17">
    <location>
        <begin position="408"/>
        <end position="423"/>
    </location>
</feature>
<sequence length="423" mass="46509">MDATGFALLMIGVHTAAAFNGSLPRGRAFAVYTRTEVVTDEPIDYPYSDNISQTTQGFRNRSRQIEINYVKDKAAAFLTGSLSTQIIPSIYCLVFIISLLLNSFAVAMFSCRIKTKKPAVIFMLNLAFADLLFTLLLPLKIHYHLSGNDWLFGQALCQVVTVAFYCYMYCTILLIMCISVDRMLAVAYPFSSVSWRNAHNAGLVCTGMWVLALLGTVPMFSMNQTMYLSDLNITTCHDVQNPSGGAYVYHFSVLLCLFFFVPLVVTATCYARFIWVLGVKSAKHGNGVALSSTIYWKKRRRAVMMSIAVAIEFVACFVPTNIILLVHCVGLGLGDEPEEGGVDALYATYLVSLCLGSVSTCLDPMLYYYGSSQCQKQIAELLGCKSSSGNDSFDLSSESSKSSSKGNATRTVNDSSQYKKLLA</sequence>
<dbReference type="PANTHER" id="PTHR24232">
    <property type="entry name" value="G-PROTEIN COUPLED RECEPTOR"/>
    <property type="match status" value="1"/>
</dbReference>
<dbReference type="InterPro" id="IPR000935">
    <property type="entry name" value="Thrmbn_rcpt"/>
</dbReference>
<feature type="transmembrane region" description="Helical" evidence="18">
    <location>
        <begin position="302"/>
        <end position="326"/>
    </location>
</feature>
<keyword evidence="5" id="KW-0356">Hemostasis</keyword>
<keyword evidence="3" id="KW-1003">Cell membrane</keyword>
<feature type="chain" id="PRO_5027106379" description="Proteinase-activated receptor 1" evidence="19">
    <location>
        <begin position="19"/>
        <end position="423"/>
    </location>
</feature>
<dbReference type="InterPro" id="IPR003912">
    <property type="entry name" value="Protea_act_rcpt"/>
</dbReference>
<feature type="transmembrane region" description="Helical" evidence="18">
    <location>
        <begin position="346"/>
        <end position="369"/>
    </location>
</feature>
<dbReference type="GO" id="GO:0015057">
    <property type="term" value="F:thrombin-activated receptor activity"/>
    <property type="evidence" value="ECO:0007669"/>
    <property type="project" value="InterPro"/>
</dbReference>
<evidence type="ECO:0000259" key="20">
    <source>
        <dbReference type="PROSITE" id="PS50262"/>
    </source>
</evidence>
<feature type="domain" description="G-protein coupled receptors family 1 profile" evidence="20">
    <location>
        <begin position="101"/>
        <end position="367"/>
    </location>
</feature>
<evidence type="ECO:0000256" key="7">
    <source>
        <dbReference type="ARBA" id="ARBA00022989"/>
    </source>
</evidence>
<keyword evidence="10 18" id="KW-0472">Membrane</keyword>
<feature type="transmembrane region" description="Helical" evidence="18">
    <location>
        <begin position="159"/>
        <end position="180"/>
    </location>
</feature>
<feature type="compositionally biased region" description="Low complexity" evidence="17">
    <location>
        <begin position="389"/>
        <end position="407"/>
    </location>
</feature>
<feature type="region of interest" description="Disordered" evidence="17">
    <location>
        <begin position="389"/>
        <end position="423"/>
    </location>
</feature>
<protein>
    <recommendedName>
        <fullName evidence="2">Proteinase-activated receptor 1</fullName>
    </recommendedName>
    <alternativeName>
        <fullName evidence="15">Thrombin receptor</fullName>
    </alternativeName>
</protein>
<feature type="disulfide bond" evidence="16">
    <location>
        <begin position="157"/>
        <end position="236"/>
    </location>
</feature>
<keyword evidence="14" id="KW-0807">Transducer</keyword>
<proteinExistence type="predicted"/>
<evidence type="ECO:0000256" key="14">
    <source>
        <dbReference type="ARBA" id="ARBA00023224"/>
    </source>
</evidence>
<evidence type="ECO:0000256" key="4">
    <source>
        <dbReference type="ARBA" id="ARBA00022692"/>
    </source>
</evidence>
<dbReference type="InterPro" id="IPR017452">
    <property type="entry name" value="GPCR_Rhodpsn_7TM"/>
</dbReference>
<gene>
    <name evidence="22" type="primary">LOC115808256</name>
</gene>
<keyword evidence="21" id="KW-1185">Reference proteome</keyword>
<evidence type="ECO:0000256" key="13">
    <source>
        <dbReference type="ARBA" id="ARBA00023180"/>
    </source>
</evidence>
<evidence type="ECO:0000256" key="19">
    <source>
        <dbReference type="SAM" id="SignalP"/>
    </source>
</evidence>
<accession>A0A6J2UZM2</accession>
<dbReference type="SUPFAM" id="SSF81321">
    <property type="entry name" value="Family A G protein-coupled receptor-like"/>
    <property type="match status" value="1"/>
</dbReference>
<feature type="signal peptide" evidence="19">
    <location>
        <begin position="1"/>
        <end position="18"/>
    </location>
</feature>
<keyword evidence="4 18" id="KW-0812">Transmembrane</keyword>
<dbReference type="GO" id="GO:0007596">
    <property type="term" value="P:blood coagulation"/>
    <property type="evidence" value="ECO:0007669"/>
    <property type="project" value="UniProtKB-KW"/>
</dbReference>
<dbReference type="GO" id="GO:0035025">
    <property type="term" value="P:positive regulation of Rho protein signal transduction"/>
    <property type="evidence" value="ECO:0007669"/>
    <property type="project" value="TreeGrafter"/>
</dbReference>
<evidence type="ECO:0000256" key="6">
    <source>
        <dbReference type="ARBA" id="ARBA00022729"/>
    </source>
</evidence>
<evidence type="ECO:0000256" key="5">
    <source>
        <dbReference type="ARBA" id="ARBA00022696"/>
    </source>
</evidence>
<keyword evidence="6 19" id="KW-0732">Signal</keyword>
<evidence type="ECO:0000256" key="11">
    <source>
        <dbReference type="ARBA" id="ARBA00023157"/>
    </source>
</evidence>
<evidence type="ECO:0000256" key="1">
    <source>
        <dbReference type="ARBA" id="ARBA00004651"/>
    </source>
</evidence>
<dbReference type="PRINTS" id="PR00908">
    <property type="entry name" value="THROMBINR"/>
</dbReference>
<organism evidence="21 22">
    <name type="scientific">Chanos chanos</name>
    <name type="common">Milkfish</name>
    <name type="synonym">Mugil chanos</name>
    <dbReference type="NCBI Taxonomy" id="29144"/>
    <lineage>
        <taxon>Eukaryota</taxon>
        <taxon>Metazoa</taxon>
        <taxon>Chordata</taxon>
        <taxon>Craniata</taxon>
        <taxon>Vertebrata</taxon>
        <taxon>Euteleostomi</taxon>
        <taxon>Actinopterygii</taxon>
        <taxon>Neopterygii</taxon>
        <taxon>Teleostei</taxon>
        <taxon>Ostariophysi</taxon>
        <taxon>Gonorynchiformes</taxon>
        <taxon>Chanidae</taxon>
        <taxon>Chanos</taxon>
    </lineage>
</organism>
<dbReference type="GO" id="GO:0007200">
    <property type="term" value="P:phospholipase C-activating G protein-coupled receptor signaling pathway"/>
    <property type="evidence" value="ECO:0007669"/>
    <property type="project" value="TreeGrafter"/>
</dbReference>
<evidence type="ECO:0000313" key="21">
    <source>
        <dbReference type="Proteomes" id="UP000504632"/>
    </source>
</evidence>
<keyword evidence="13" id="KW-0325">Glycoprotein</keyword>
<feature type="transmembrane region" description="Helical" evidence="18">
    <location>
        <begin position="119"/>
        <end position="139"/>
    </location>
</feature>
<dbReference type="Pfam" id="PF00001">
    <property type="entry name" value="7tm_1"/>
    <property type="match status" value="1"/>
</dbReference>
<dbReference type="Gene3D" id="1.20.1070.10">
    <property type="entry name" value="Rhodopsin 7-helix transmembrane proteins"/>
    <property type="match status" value="1"/>
</dbReference>
<dbReference type="RefSeq" id="XP_030625434.1">
    <property type="nucleotide sequence ID" value="XM_030769574.1"/>
</dbReference>
<dbReference type="PRINTS" id="PR01428">
    <property type="entry name" value="PROTEASEAR"/>
</dbReference>
<dbReference type="OrthoDB" id="8881832at2759"/>
<name>A0A6J2UZM2_CHACN</name>
<keyword evidence="11 16" id="KW-1015">Disulfide bond</keyword>
<evidence type="ECO:0000256" key="16">
    <source>
        <dbReference type="PIRSR" id="PIRSR603912-52"/>
    </source>
</evidence>
<evidence type="ECO:0000256" key="8">
    <source>
        <dbReference type="ARBA" id="ARBA00023040"/>
    </source>
</evidence>
<evidence type="ECO:0000256" key="18">
    <source>
        <dbReference type="SAM" id="Phobius"/>
    </source>
</evidence>
<keyword evidence="12" id="KW-0675">Receptor</keyword>
<evidence type="ECO:0000256" key="12">
    <source>
        <dbReference type="ARBA" id="ARBA00023170"/>
    </source>
</evidence>
<dbReference type="PROSITE" id="PS50262">
    <property type="entry name" value="G_PROTEIN_RECEP_F1_2"/>
    <property type="match status" value="1"/>
</dbReference>
<feature type="transmembrane region" description="Helical" evidence="18">
    <location>
        <begin position="86"/>
        <end position="107"/>
    </location>
</feature>
<dbReference type="GeneID" id="115808256"/>
<dbReference type="FunCoup" id="A0A6J2UZM2">
    <property type="interactions" value="1"/>
</dbReference>
<evidence type="ECO:0000256" key="3">
    <source>
        <dbReference type="ARBA" id="ARBA00022475"/>
    </source>
</evidence>
<evidence type="ECO:0000256" key="9">
    <source>
        <dbReference type="ARBA" id="ARBA00023084"/>
    </source>
</evidence>
<dbReference type="InParanoid" id="A0A6J2UZM2"/>
<evidence type="ECO:0000256" key="17">
    <source>
        <dbReference type="SAM" id="MobiDB-lite"/>
    </source>
</evidence>
<keyword evidence="9" id="KW-0094">Blood coagulation</keyword>
<dbReference type="FunFam" id="1.20.1070.10:FF:000040">
    <property type="entry name" value="Coagulation factor 2 (thrombin) receptor"/>
    <property type="match status" value="1"/>
</dbReference>
<comment type="subcellular location">
    <subcellularLocation>
        <location evidence="1">Cell membrane</location>
        <topology evidence="1">Multi-pass membrane protein</topology>
    </subcellularLocation>
</comment>